<proteinExistence type="predicted"/>
<gene>
    <name evidence="1" type="ORF">KUDE01_001345</name>
    <name evidence="2" type="ORF">KUDE01_001476</name>
</gene>
<organism evidence="2 3">
    <name type="scientific">Dissostichus eleginoides</name>
    <name type="common">Patagonian toothfish</name>
    <name type="synonym">Dissostichus amissus</name>
    <dbReference type="NCBI Taxonomy" id="100907"/>
    <lineage>
        <taxon>Eukaryota</taxon>
        <taxon>Metazoa</taxon>
        <taxon>Chordata</taxon>
        <taxon>Craniata</taxon>
        <taxon>Vertebrata</taxon>
        <taxon>Euteleostomi</taxon>
        <taxon>Actinopterygii</taxon>
        <taxon>Neopterygii</taxon>
        <taxon>Teleostei</taxon>
        <taxon>Neoteleostei</taxon>
        <taxon>Acanthomorphata</taxon>
        <taxon>Eupercaria</taxon>
        <taxon>Perciformes</taxon>
        <taxon>Notothenioidei</taxon>
        <taxon>Nototheniidae</taxon>
        <taxon>Dissostichus</taxon>
    </lineage>
</organism>
<evidence type="ECO:0000313" key="1">
    <source>
        <dbReference type="EMBL" id="KAK1900558.1"/>
    </source>
</evidence>
<keyword evidence="3" id="KW-1185">Reference proteome</keyword>
<dbReference type="Proteomes" id="UP001228049">
    <property type="component" value="Unassembled WGS sequence"/>
</dbReference>
<keyword evidence="2" id="KW-0675">Receptor</keyword>
<evidence type="ECO:0000313" key="2">
    <source>
        <dbReference type="EMBL" id="KAK1900689.1"/>
    </source>
</evidence>
<accession>A0AAD9CJE3</accession>
<dbReference type="AlphaFoldDB" id="A0AAD9CJE3"/>
<dbReference type="EMBL" id="JASDAP010000007">
    <property type="protein sequence ID" value="KAK1900558.1"/>
    <property type="molecule type" value="Genomic_DNA"/>
</dbReference>
<name>A0AAD9CJE3_DISEL</name>
<comment type="caution">
    <text evidence="2">The sequence shown here is derived from an EMBL/GenBank/DDBJ whole genome shotgun (WGS) entry which is preliminary data.</text>
</comment>
<dbReference type="EMBL" id="JASDAP010000007">
    <property type="protein sequence ID" value="KAK1900689.1"/>
    <property type="molecule type" value="Genomic_DNA"/>
</dbReference>
<dbReference type="Gene3D" id="3.40.50.10140">
    <property type="entry name" value="Toll/interleukin-1 receptor homology (TIR) domain"/>
    <property type="match status" value="1"/>
</dbReference>
<sequence length="87" mass="9770">MQQSRRLLFVLSPAFLSEKSLSLLECRLGLFLQNERRASIVSVVFQSVSKHPSVEAAQLQQVYPHSGFKHLNILILGLNILILGLNI</sequence>
<evidence type="ECO:0000313" key="3">
    <source>
        <dbReference type="Proteomes" id="UP001228049"/>
    </source>
</evidence>
<protein>
    <submittedName>
        <fullName evidence="2">Interleukin-1 receptor accessory protein</fullName>
    </submittedName>
</protein>
<reference evidence="2" key="1">
    <citation type="submission" date="2023-04" db="EMBL/GenBank/DDBJ databases">
        <title>Chromosome-level genome of Chaenocephalus aceratus.</title>
        <authorList>
            <person name="Park H."/>
        </authorList>
    </citation>
    <scope>NUCLEOTIDE SEQUENCE</scope>
    <source>
        <strain evidence="2">DE</strain>
        <tissue evidence="2">Muscle</tissue>
    </source>
</reference>
<dbReference type="InterPro" id="IPR035897">
    <property type="entry name" value="Toll_tir_struct_dom_sf"/>
</dbReference>